<dbReference type="Gene3D" id="3.90.1570.10">
    <property type="entry name" value="tt1808, chain A"/>
    <property type="match status" value="1"/>
</dbReference>
<name>A0A0M2PT94_PROHO</name>
<accession>A0A0M2PT94</accession>
<protein>
    <recommendedName>
        <fullName evidence="2">Putative restriction endonuclease domain-containing protein</fullName>
    </recommendedName>
</protein>
<dbReference type="Pfam" id="PF05917">
    <property type="entry name" value="DUF874"/>
    <property type="match status" value="1"/>
</dbReference>
<keyword evidence="4" id="KW-1185">Reference proteome</keyword>
<dbReference type="InterPro" id="IPR008538">
    <property type="entry name" value="Uma2"/>
</dbReference>
<sequence length="308" mass="36409">MLITDQQPHRLHLPSPEELPCSDDTPVDNEDQNLLPNLLLATLSRIWQHRQDWFFGVDMALYHTTGDNPRIPIVPDAFLSLGVERKKEGKSRRSYAIWAEGGVVPLLALELVSYTARGEYDHKLDIYRQMGVLYYVVYNPEFWQRDHHDPLEVYRLEGGVYQRQTERPFWMPEIGLGIDRHTQTYLGTEQELLMWFDATQQVYALPEVSREELLGAQRQAERERRRAERARLRAEQERLRAEQERLRAEQEQQRAEQEQQRAEQEQQRAEQEQQRAEQERQRATAAEEQTQKLADYLRSLGLDPHNLP</sequence>
<dbReference type="eggNOG" id="COG4636">
    <property type="taxonomic scope" value="Bacteria"/>
</dbReference>
<evidence type="ECO:0000256" key="1">
    <source>
        <dbReference type="SAM" id="MobiDB-lite"/>
    </source>
</evidence>
<dbReference type="PANTHER" id="PTHR33352">
    <property type="entry name" value="SLR1095 PROTEIN"/>
    <property type="match status" value="1"/>
</dbReference>
<dbReference type="InterPro" id="IPR011335">
    <property type="entry name" value="Restrct_endonuc-II-like"/>
</dbReference>
<dbReference type="InterPro" id="IPR012296">
    <property type="entry name" value="Nuclease_put_TT1808"/>
</dbReference>
<feature type="region of interest" description="Disordered" evidence="1">
    <location>
        <begin position="1"/>
        <end position="27"/>
    </location>
</feature>
<evidence type="ECO:0000259" key="2">
    <source>
        <dbReference type="Pfam" id="PF05685"/>
    </source>
</evidence>
<organism evidence="3 4">
    <name type="scientific">Prochlorothrix hollandica PCC 9006 = CALU 1027</name>
    <dbReference type="NCBI Taxonomy" id="317619"/>
    <lineage>
        <taxon>Bacteria</taxon>
        <taxon>Bacillati</taxon>
        <taxon>Cyanobacteriota</taxon>
        <taxon>Cyanophyceae</taxon>
        <taxon>Prochlorotrichales</taxon>
        <taxon>Prochlorotrichaceae</taxon>
        <taxon>Prochlorothrix</taxon>
    </lineage>
</organism>
<proteinExistence type="predicted"/>
<dbReference type="Pfam" id="PF05685">
    <property type="entry name" value="Uma2"/>
    <property type="match status" value="1"/>
</dbReference>
<feature type="compositionally biased region" description="Basic and acidic residues" evidence="1">
    <location>
        <begin position="243"/>
        <end position="282"/>
    </location>
</feature>
<dbReference type="Proteomes" id="UP000034681">
    <property type="component" value="Unassembled WGS sequence"/>
</dbReference>
<evidence type="ECO:0000313" key="3">
    <source>
        <dbReference type="EMBL" id="KKI98362.1"/>
    </source>
</evidence>
<dbReference type="SUPFAM" id="SSF52980">
    <property type="entry name" value="Restriction endonuclease-like"/>
    <property type="match status" value="1"/>
</dbReference>
<dbReference type="AlphaFoldDB" id="A0A0M2PT94"/>
<dbReference type="PANTHER" id="PTHR33352:SF3">
    <property type="entry name" value="SLR1612 PROTEIN"/>
    <property type="match status" value="1"/>
</dbReference>
<feature type="region of interest" description="Disordered" evidence="1">
    <location>
        <begin position="243"/>
        <end position="308"/>
    </location>
</feature>
<feature type="domain" description="Putative restriction endonuclease" evidence="2">
    <location>
        <begin position="35"/>
        <end position="165"/>
    </location>
</feature>
<evidence type="ECO:0000313" key="4">
    <source>
        <dbReference type="Proteomes" id="UP000034681"/>
    </source>
</evidence>
<reference evidence="3" key="1">
    <citation type="submission" date="2012-04" db="EMBL/GenBank/DDBJ databases">
        <authorList>
            <person name="Borisov I.G."/>
            <person name="Ivanikova N.V."/>
            <person name="Pinevich A.V."/>
        </authorList>
    </citation>
    <scope>NUCLEOTIDE SEQUENCE</scope>
    <source>
        <strain evidence="3">CALU 1027</strain>
    </source>
</reference>
<dbReference type="EMBL" id="AJTX02000009">
    <property type="protein sequence ID" value="KKI98362.1"/>
    <property type="molecule type" value="Genomic_DNA"/>
</dbReference>
<gene>
    <name evidence="3" type="ORF">PROH_19630</name>
</gene>
<comment type="caution">
    <text evidence="3">The sequence shown here is derived from an EMBL/GenBank/DDBJ whole genome shotgun (WGS) entry which is preliminary data.</text>
</comment>
<dbReference type="InterPro" id="IPR008592">
    <property type="entry name" value="DUF874"/>
</dbReference>